<accession>A0ABU9Q138</accession>
<keyword evidence="1" id="KW-1133">Transmembrane helix</keyword>
<dbReference type="PANTHER" id="PTHR32063:SF21">
    <property type="entry name" value="MULTIDRUG RESISTANCE PROTEIN MDTB"/>
    <property type="match status" value="1"/>
</dbReference>
<dbReference type="Gene3D" id="3.30.2090.10">
    <property type="entry name" value="Multidrug efflux transporter AcrB TolC docking domain, DN and DC subdomains"/>
    <property type="match status" value="2"/>
</dbReference>
<protein>
    <submittedName>
        <fullName evidence="2">Efflux RND transporter permease subunit</fullName>
    </submittedName>
</protein>
<proteinExistence type="predicted"/>
<dbReference type="PRINTS" id="PR00702">
    <property type="entry name" value="ACRIFLAVINRP"/>
</dbReference>
<dbReference type="InterPro" id="IPR001036">
    <property type="entry name" value="Acrflvin-R"/>
</dbReference>
<feature type="transmembrane region" description="Helical" evidence="1">
    <location>
        <begin position="467"/>
        <end position="490"/>
    </location>
</feature>
<comment type="caution">
    <text evidence="2">The sequence shown here is derived from an EMBL/GenBank/DDBJ whole genome shotgun (WGS) entry which is preliminary data.</text>
</comment>
<sequence>MNLSAWFIRRPVATFLLMIGLLFIGIASYTQLPIAGVPQVDIPTISVNTDLPGASAETVASSITSPLERALAILPGVTSLTSSSSLGASSISVQFDLARSVDAAALDVQSAINAALGDLPKNLPHPPTFEKKNPSDALLMTIAVYADNMPIGQVDDYVENFLTPEIARVRGVGAIDYHGRQKPAVRIQMDPNRVATMGLTLEDVRQRIAEATANGPKGTLNGSRQTITLDTTDQLSESAQYGAIALTSRNGATVKLRDAGVIVSSVEDVKQSAWLGRHQAVMIDVHKQIGFNVNATVAKVKEVLPTLERNLPPSLHLVLLGDRTQTIRSSVSDVQFTLFLTCLLVVFVVYIFLGSIRATLIPAIVIPLSLFGTMAAMYGLGYTLDNVSLMALTISIGFVVDDAIVMLENILRHVEEGMEPQEAAFKGSHEIGFTIFSMTISLVAVFIPLLFMGGVVGRLFREFADTAAIAILISGVVSLTLTPVLCARFLTVQAAHRSGWFHRRCEHFLERMRQAYASGLRAVLRRQRLTLGVMLATLVVTLGIYVYIPKGFFPQQDNGLIAGVTEASPDISYPAMLRQMQGLANLVRQDPDIQNVYFWIEGDPSLNVGRLLIDLKPFELRQASVYEVIDRIGKRVKDIPEITLHMQARQDLQIGARVSKTQFQYTLRDANLAELQLWTPRMLAALRAIPQIRDVEGDSEPTAPRLQIVLDREAMARLGVNTQAVDDTLYDAFGQRQVASFYTQVSVYRVILEVDPRFQLDESALARIYVPSKSGVPVLLSAISRFEHSSAPLTVNHDGQFPASTLSFNLAPGQALGDAIDAINAKEHSMAKPAGLTSVFAGSAQAFQESLANQPFLILAALLAIFIVLGILYESFIHPVTIMSTLPSAGIGGLLALILLHYDFSLVALIGVMLLIGIVKKNGIMMVDVAIVEETGGLSPEEAIYKACLLRFRPIMMTTMVALLGALPLALGAGAGSELRRPLGIAMVGGLLLSQVLTLYTTPVVYLYMDRLVLRLRRMRADATLNF</sequence>
<evidence type="ECO:0000313" key="2">
    <source>
        <dbReference type="EMBL" id="MEM4989968.1"/>
    </source>
</evidence>
<feature type="transmembrane region" description="Helical" evidence="1">
    <location>
        <begin position="360"/>
        <end position="381"/>
    </location>
</feature>
<dbReference type="SUPFAM" id="SSF82866">
    <property type="entry name" value="Multidrug efflux transporter AcrB transmembrane domain"/>
    <property type="match status" value="2"/>
</dbReference>
<feature type="transmembrane region" description="Helical" evidence="1">
    <location>
        <begin position="983"/>
        <end position="1009"/>
    </location>
</feature>
<dbReference type="InterPro" id="IPR027463">
    <property type="entry name" value="AcrB_DN_DC_subdom"/>
</dbReference>
<dbReference type="SUPFAM" id="SSF82714">
    <property type="entry name" value="Multidrug efflux transporter AcrB TolC docking domain, DN and DC subdomains"/>
    <property type="match status" value="2"/>
</dbReference>
<feature type="transmembrane region" description="Helical" evidence="1">
    <location>
        <begin position="334"/>
        <end position="353"/>
    </location>
</feature>
<feature type="transmembrane region" description="Helical" evidence="1">
    <location>
        <begin position="904"/>
        <end position="919"/>
    </location>
</feature>
<dbReference type="EMBL" id="JBANDC010000019">
    <property type="protein sequence ID" value="MEM4989968.1"/>
    <property type="molecule type" value="Genomic_DNA"/>
</dbReference>
<gene>
    <name evidence="2" type="ORF">V8G57_21445</name>
</gene>
<feature type="transmembrane region" description="Helical" evidence="1">
    <location>
        <begin position="856"/>
        <end position="873"/>
    </location>
</feature>
<dbReference type="SUPFAM" id="SSF82693">
    <property type="entry name" value="Multidrug efflux transporter AcrB pore domain, PN1, PN2, PC1 and PC2 subdomains"/>
    <property type="match status" value="4"/>
</dbReference>
<dbReference type="PANTHER" id="PTHR32063">
    <property type="match status" value="1"/>
</dbReference>
<keyword evidence="1" id="KW-0472">Membrane</keyword>
<dbReference type="Proteomes" id="UP001495910">
    <property type="component" value="Unassembled WGS sequence"/>
</dbReference>
<organism evidence="2 3">
    <name type="scientific">Collimonas rhizosphaerae</name>
    <dbReference type="NCBI Taxonomy" id="3126357"/>
    <lineage>
        <taxon>Bacteria</taxon>
        <taxon>Pseudomonadati</taxon>
        <taxon>Pseudomonadota</taxon>
        <taxon>Betaproteobacteria</taxon>
        <taxon>Burkholderiales</taxon>
        <taxon>Oxalobacteraceae</taxon>
        <taxon>Collimonas</taxon>
    </lineage>
</organism>
<dbReference type="Gene3D" id="3.30.70.1430">
    <property type="entry name" value="Multidrug efflux transporter AcrB pore domain"/>
    <property type="match status" value="2"/>
</dbReference>
<feature type="transmembrane region" description="Helical" evidence="1">
    <location>
        <begin position="955"/>
        <end position="977"/>
    </location>
</feature>
<keyword evidence="1" id="KW-0812">Transmembrane</keyword>
<dbReference type="Gene3D" id="3.30.70.1320">
    <property type="entry name" value="Multidrug efflux transporter AcrB pore domain like"/>
    <property type="match status" value="1"/>
</dbReference>
<feature type="transmembrane region" description="Helical" evidence="1">
    <location>
        <begin position="431"/>
        <end position="455"/>
    </location>
</feature>
<name>A0ABU9Q138_9BURK</name>
<dbReference type="Gene3D" id="1.20.1640.10">
    <property type="entry name" value="Multidrug efflux transporter AcrB transmembrane domain"/>
    <property type="match status" value="2"/>
</dbReference>
<evidence type="ECO:0000256" key="1">
    <source>
        <dbReference type="SAM" id="Phobius"/>
    </source>
</evidence>
<evidence type="ECO:0000313" key="3">
    <source>
        <dbReference type="Proteomes" id="UP001495910"/>
    </source>
</evidence>
<dbReference type="RefSeq" id="WP_342831119.1">
    <property type="nucleotide sequence ID" value="NZ_JBANDC010000019.1"/>
</dbReference>
<dbReference type="Pfam" id="PF00873">
    <property type="entry name" value="ACR_tran"/>
    <property type="match status" value="1"/>
</dbReference>
<reference evidence="2 3" key="1">
    <citation type="submission" date="2024-02" db="EMBL/GenBank/DDBJ databases">
        <title>Draft genome sequence of Collimonas sp. strain H4R21, an effective mineral-weathering bacterial strain isolated from the beech rhizosphere.</title>
        <authorList>
            <person name="Morin E."/>
            <person name="Uroz S."/>
            <person name="Leveau J.H.J."/>
            <person name="Kumar R."/>
            <person name="Rey M.W."/>
            <person name="Pham J."/>
        </authorList>
    </citation>
    <scope>NUCLEOTIDE SEQUENCE [LARGE SCALE GENOMIC DNA]</scope>
    <source>
        <strain evidence="2 3">H4R21</strain>
    </source>
</reference>
<feature type="transmembrane region" description="Helical" evidence="1">
    <location>
        <begin position="12"/>
        <end position="32"/>
    </location>
</feature>
<keyword evidence="3" id="KW-1185">Reference proteome</keyword>
<feature type="transmembrane region" description="Helical" evidence="1">
    <location>
        <begin position="529"/>
        <end position="548"/>
    </location>
</feature>
<dbReference type="Gene3D" id="3.30.70.1440">
    <property type="entry name" value="Multidrug efflux transporter AcrB pore domain"/>
    <property type="match status" value="1"/>
</dbReference>